<dbReference type="InterPro" id="IPR055878">
    <property type="entry name" value="DUF7455"/>
</dbReference>
<feature type="domain" description="DUF7455" evidence="1">
    <location>
        <begin position="6"/>
        <end position="36"/>
    </location>
</feature>
<name>A0A8J3ISD8_9CHLR</name>
<sequence length="53" mass="5835">MKVVKTNAGSCDVCGAAAAYAQMLPAGKRFLFCKEHVPLPVKERAERAKREEK</sequence>
<gene>
    <name evidence="2" type="ORF">KSF_044940</name>
</gene>
<protein>
    <recommendedName>
        <fullName evidence="1">DUF7455 domain-containing protein</fullName>
    </recommendedName>
</protein>
<organism evidence="2 3">
    <name type="scientific">Reticulibacter mediterranei</name>
    <dbReference type="NCBI Taxonomy" id="2778369"/>
    <lineage>
        <taxon>Bacteria</taxon>
        <taxon>Bacillati</taxon>
        <taxon>Chloroflexota</taxon>
        <taxon>Ktedonobacteria</taxon>
        <taxon>Ktedonobacterales</taxon>
        <taxon>Reticulibacteraceae</taxon>
        <taxon>Reticulibacter</taxon>
    </lineage>
</organism>
<keyword evidence="3" id="KW-1185">Reference proteome</keyword>
<dbReference type="AlphaFoldDB" id="A0A8J3ISD8"/>
<dbReference type="Pfam" id="PF24254">
    <property type="entry name" value="DUF7455"/>
    <property type="match status" value="1"/>
</dbReference>
<dbReference type="EMBL" id="BNJK01000001">
    <property type="protein sequence ID" value="GHO94446.1"/>
    <property type="molecule type" value="Genomic_DNA"/>
</dbReference>
<proteinExistence type="predicted"/>
<reference evidence="2" key="1">
    <citation type="submission" date="2020-10" db="EMBL/GenBank/DDBJ databases">
        <title>Taxonomic study of unclassified bacteria belonging to the class Ktedonobacteria.</title>
        <authorList>
            <person name="Yabe S."/>
            <person name="Wang C.M."/>
            <person name="Zheng Y."/>
            <person name="Sakai Y."/>
            <person name="Cavaletti L."/>
            <person name="Monciardini P."/>
            <person name="Donadio S."/>
        </authorList>
    </citation>
    <scope>NUCLEOTIDE SEQUENCE</scope>
    <source>
        <strain evidence="2">ID150040</strain>
    </source>
</reference>
<accession>A0A8J3ISD8</accession>
<evidence type="ECO:0000313" key="2">
    <source>
        <dbReference type="EMBL" id="GHO94446.1"/>
    </source>
</evidence>
<comment type="caution">
    <text evidence="2">The sequence shown here is derived from an EMBL/GenBank/DDBJ whole genome shotgun (WGS) entry which is preliminary data.</text>
</comment>
<evidence type="ECO:0000313" key="3">
    <source>
        <dbReference type="Proteomes" id="UP000597444"/>
    </source>
</evidence>
<evidence type="ECO:0000259" key="1">
    <source>
        <dbReference type="Pfam" id="PF24254"/>
    </source>
</evidence>
<dbReference type="Proteomes" id="UP000597444">
    <property type="component" value="Unassembled WGS sequence"/>
</dbReference>